<gene>
    <name evidence="9" type="primary">trpA</name>
    <name evidence="11" type="ORF">ELE36_14010</name>
</gene>
<sequence>MIPSTDTNRIDQRFAELKQQTRAGLIPFVTAGDPHPDYTVAIMHALVAAGADLIELGVPFSDPMADGPVIQHANERALLKHIGLKNILGWVDEFRRKDVQTPIVLMGYLNPIEIYGYARFADDAANAGVDGVLLVDCPVEEVDAAQTLRARGLRQIFLAAPTTDAKRLHELCDHAEGFVYYVSFAGITGASHLDLEPVKARVAAIKSLTNTPVAVGFGIKDAASAASVSEFADAVVIGSALVETLAGSSSADEAARRASDFLAPIRAALDALRTSHAA</sequence>
<proteinExistence type="inferred from homology"/>
<dbReference type="InterPro" id="IPR011060">
    <property type="entry name" value="RibuloseP-bd_barrel"/>
</dbReference>
<dbReference type="UniPathway" id="UPA00035">
    <property type="reaction ID" value="UER00044"/>
</dbReference>
<dbReference type="RefSeq" id="WP_129834318.1">
    <property type="nucleotide sequence ID" value="NZ_CP035704.1"/>
</dbReference>
<dbReference type="InterPro" id="IPR013785">
    <property type="entry name" value="Aldolase_TIM"/>
</dbReference>
<keyword evidence="4 9" id="KW-0028">Amino-acid biosynthesis</keyword>
<dbReference type="Gene3D" id="3.20.20.70">
    <property type="entry name" value="Aldolase class I"/>
    <property type="match status" value="1"/>
</dbReference>
<feature type="active site" description="Proton acceptor" evidence="9">
    <location>
        <position position="55"/>
    </location>
</feature>
<dbReference type="InterPro" id="IPR018204">
    <property type="entry name" value="Trp_synthase_alpha_AS"/>
</dbReference>
<dbReference type="KEGG" id="xbc:ELE36_14010"/>
<evidence type="ECO:0000256" key="4">
    <source>
        <dbReference type="ARBA" id="ARBA00022605"/>
    </source>
</evidence>
<dbReference type="GO" id="GO:0005829">
    <property type="term" value="C:cytosol"/>
    <property type="evidence" value="ECO:0007669"/>
    <property type="project" value="TreeGrafter"/>
</dbReference>
<evidence type="ECO:0000313" key="12">
    <source>
        <dbReference type="Proteomes" id="UP000291562"/>
    </source>
</evidence>
<feature type="active site" description="Proton acceptor" evidence="9">
    <location>
        <position position="66"/>
    </location>
</feature>
<evidence type="ECO:0000256" key="7">
    <source>
        <dbReference type="ARBA" id="ARBA00023239"/>
    </source>
</evidence>
<comment type="similarity">
    <text evidence="9 10">Belongs to the TrpA family.</text>
</comment>
<evidence type="ECO:0000256" key="10">
    <source>
        <dbReference type="RuleBase" id="RU003662"/>
    </source>
</evidence>
<evidence type="ECO:0000256" key="1">
    <source>
        <dbReference type="ARBA" id="ARBA00003365"/>
    </source>
</evidence>
<dbReference type="PANTHER" id="PTHR43406">
    <property type="entry name" value="TRYPTOPHAN SYNTHASE, ALPHA CHAIN"/>
    <property type="match status" value="1"/>
</dbReference>
<dbReference type="Pfam" id="PF00290">
    <property type="entry name" value="Trp_syntA"/>
    <property type="match status" value="1"/>
</dbReference>
<dbReference type="FunFam" id="3.20.20.70:FF:000037">
    <property type="entry name" value="Tryptophan synthase alpha chain"/>
    <property type="match status" value="1"/>
</dbReference>
<comment type="subunit">
    <text evidence="3 9">Tetramer of two alpha and two beta chains.</text>
</comment>
<dbReference type="Proteomes" id="UP000291562">
    <property type="component" value="Chromosome"/>
</dbReference>
<dbReference type="OrthoDB" id="9804578at2"/>
<dbReference type="EMBL" id="CP035704">
    <property type="protein sequence ID" value="QBB71377.1"/>
    <property type="molecule type" value="Genomic_DNA"/>
</dbReference>
<reference evidence="11 12" key="1">
    <citation type="submission" date="2019-01" db="EMBL/GenBank/DDBJ databases">
        <title>Pseudolysobacter antarctica gen. nov., sp. nov., isolated from Fildes Peninsula, Antarctica.</title>
        <authorList>
            <person name="Wei Z."/>
            <person name="Peng F."/>
        </authorList>
    </citation>
    <scope>NUCLEOTIDE SEQUENCE [LARGE SCALE GENOMIC DNA]</scope>
    <source>
        <strain evidence="11 12">AQ6-296</strain>
    </source>
</reference>
<dbReference type="EC" id="4.2.1.20" evidence="9"/>
<dbReference type="PROSITE" id="PS00167">
    <property type="entry name" value="TRP_SYNTHASE_ALPHA"/>
    <property type="match status" value="1"/>
</dbReference>
<evidence type="ECO:0000256" key="5">
    <source>
        <dbReference type="ARBA" id="ARBA00022822"/>
    </source>
</evidence>
<dbReference type="InterPro" id="IPR002028">
    <property type="entry name" value="Trp_synthase_suA"/>
</dbReference>
<evidence type="ECO:0000256" key="2">
    <source>
        <dbReference type="ARBA" id="ARBA00004733"/>
    </source>
</evidence>
<keyword evidence="7 9" id="KW-0456">Lyase</keyword>
<dbReference type="NCBIfam" id="TIGR00262">
    <property type="entry name" value="trpA"/>
    <property type="match status" value="1"/>
</dbReference>
<evidence type="ECO:0000313" key="11">
    <source>
        <dbReference type="EMBL" id="QBB71377.1"/>
    </source>
</evidence>
<keyword evidence="12" id="KW-1185">Reference proteome</keyword>
<keyword evidence="6 9" id="KW-0057">Aromatic amino acid biosynthesis</keyword>
<evidence type="ECO:0000256" key="6">
    <source>
        <dbReference type="ARBA" id="ARBA00023141"/>
    </source>
</evidence>
<dbReference type="GO" id="GO:0004834">
    <property type="term" value="F:tryptophan synthase activity"/>
    <property type="evidence" value="ECO:0007669"/>
    <property type="project" value="UniProtKB-UniRule"/>
</dbReference>
<dbReference type="CDD" id="cd04724">
    <property type="entry name" value="Tryptophan_synthase_alpha"/>
    <property type="match status" value="1"/>
</dbReference>
<dbReference type="HAMAP" id="MF_00131">
    <property type="entry name" value="Trp_synth_alpha"/>
    <property type="match status" value="1"/>
</dbReference>
<protein>
    <recommendedName>
        <fullName evidence="9">Tryptophan synthase alpha chain</fullName>
        <ecNumber evidence="9">4.2.1.20</ecNumber>
    </recommendedName>
</protein>
<evidence type="ECO:0000256" key="8">
    <source>
        <dbReference type="ARBA" id="ARBA00049047"/>
    </source>
</evidence>
<evidence type="ECO:0000256" key="9">
    <source>
        <dbReference type="HAMAP-Rule" id="MF_00131"/>
    </source>
</evidence>
<comment type="function">
    <text evidence="1 9">The alpha subunit is responsible for the aldol cleavage of indoleglycerol phosphate to indole and glyceraldehyde 3-phosphate.</text>
</comment>
<dbReference type="SUPFAM" id="SSF51366">
    <property type="entry name" value="Ribulose-phoshate binding barrel"/>
    <property type="match status" value="1"/>
</dbReference>
<evidence type="ECO:0000256" key="3">
    <source>
        <dbReference type="ARBA" id="ARBA00011270"/>
    </source>
</evidence>
<dbReference type="AlphaFoldDB" id="A0A411HLY0"/>
<dbReference type="PANTHER" id="PTHR43406:SF1">
    <property type="entry name" value="TRYPTOPHAN SYNTHASE ALPHA CHAIN, CHLOROPLASTIC"/>
    <property type="match status" value="1"/>
</dbReference>
<organism evidence="11 12">
    <name type="scientific">Pseudolysobacter antarcticus</name>
    <dbReference type="NCBI Taxonomy" id="2511995"/>
    <lineage>
        <taxon>Bacteria</taxon>
        <taxon>Pseudomonadati</taxon>
        <taxon>Pseudomonadota</taxon>
        <taxon>Gammaproteobacteria</taxon>
        <taxon>Lysobacterales</taxon>
        <taxon>Rhodanobacteraceae</taxon>
        <taxon>Pseudolysobacter</taxon>
    </lineage>
</organism>
<accession>A0A411HLY0</accession>
<keyword evidence="5 9" id="KW-0822">Tryptophan biosynthesis</keyword>
<comment type="pathway">
    <text evidence="2 9">Amino-acid biosynthesis; L-tryptophan biosynthesis; L-tryptophan from chorismate: step 5/5.</text>
</comment>
<name>A0A411HLY0_9GAMM</name>
<comment type="catalytic activity">
    <reaction evidence="8 9">
        <text>(1S,2R)-1-C-(indol-3-yl)glycerol 3-phosphate + L-serine = D-glyceraldehyde 3-phosphate + L-tryptophan + H2O</text>
        <dbReference type="Rhea" id="RHEA:10532"/>
        <dbReference type="ChEBI" id="CHEBI:15377"/>
        <dbReference type="ChEBI" id="CHEBI:33384"/>
        <dbReference type="ChEBI" id="CHEBI:57912"/>
        <dbReference type="ChEBI" id="CHEBI:58866"/>
        <dbReference type="ChEBI" id="CHEBI:59776"/>
        <dbReference type="EC" id="4.2.1.20"/>
    </reaction>
</comment>